<sequence>MKKGIGRRAVLRGGAAAALAGGLATTKPVQSSVSLLPRFLQELPRPGVVAGNLTLPAAEGWHRFHPWLPLTRTWGYGGVAYGGPVVEAMAGTPQTLRFANGLGAHLLADNISTAVHGARATDANAPRTTVHMHGAVVAASSDGHPEDVFFPGQTKAYNYTHRQEACHLWFHDHSLGLTRLNVYAGLASNLLLRDAYDLGVGNTLGLPSGDCEVPLTLQDKAVDVFSGKYQYMPALLGKNSWFPGIFGDLSLVNGAAFPKMTVDRGVYRLRILNAANSRPYSLAMSNGTKFHVIGNDQGMLNAPVPTASLDMLPGERYDVLVDFSNTPAGSTIVVYNTAIPPNGGFIFGSFAEVMRFDVRATLGRFRTLPTRLRGGAGQRAALPSASSIVPVRQRTVTLAQVLDIACGATAVPLQLRLNNMRFEQEADTMAAGQWELWNVVNTTTESHPFHVHLAEMRILNRQKMNMAAYLLAHPIPPVATHWAPPADGFASGAATAPAAWEAGRKDTVNATAGAVTRILVRLPTAEEAGFDPRATFTNVEGQRLSGYMYHCHLLEHEDCDMMRPLQVV</sequence>
<feature type="domain" description="Plastocyanin-like" evidence="2">
    <location>
        <begin position="253"/>
        <end position="334"/>
    </location>
</feature>
<keyword evidence="6" id="KW-1185">Reference proteome</keyword>
<dbReference type="InterPro" id="IPR008972">
    <property type="entry name" value="Cupredoxin"/>
</dbReference>
<evidence type="ECO:0000256" key="1">
    <source>
        <dbReference type="ARBA" id="ARBA00004418"/>
    </source>
</evidence>
<comment type="subcellular location">
    <subcellularLocation>
        <location evidence="1">Periplasm</location>
    </subcellularLocation>
</comment>
<dbReference type="InterPro" id="IPR011706">
    <property type="entry name" value="Cu-oxidase_C"/>
</dbReference>
<dbReference type="SUPFAM" id="SSF49503">
    <property type="entry name" value="Cupredoxins"/>
    <property type="match status" value="3"/>
</dbReference>
<dbReference type="InterPro" id="IPR045087">
    <property type="entry name" value="Cu-oxidase_fam"/>
</dbReference>
<feature type="domain" description="Plastocyanin-like" evidence="3">
    <location>
        <begin position="418"/>
        <end position="567"/>
    </location>
</feature>
<dbReference type="PANTHER" id="PTHR48267">
    <property type="entry name" value="CUPREDOXIN SUPERFAMILY PROTEIN"/>
    <property type="match status" value="1"/>
</dbReference>
<dbReference type="Gene3D" id="2.60.40.420">
    <property type="entry name" value="Cupredoxins - blue copper proteins"/>
    <property type="match status" value="3"/>
</dbReference>
<evidence type="ECO:0000313" key="5">
    <source>
        <dbReference type="EMBL" id="URI10311.1"/>
    </source>
</evidence>
<proteinExistence type="predicted"/>
<evidence type="ECO:0000259" key="2">
    <source>
        <dbReference type="Pfam" id="PF00394"/>
    </source>
</evidence>
<feature type="domain" description="Plastocyanin-like" evidence="4">
    <location>
        <begin position="127"/>
        <end position="192"/>
    </location>
</feature>
<dbReference type="Pfam" id="PF07732">
    <property type="entry name" value="Cu-oxidase_3"/>
    <property type="match status" value="1"/>
</dbReference>
<accession>A0ABY4SH37</accession>
<dbReference type="InterPro" id="IPR011707">
    <property type="entry name" value="Cu-oxidase-like_N"/>
</dbReference>
<gene>
    <name evidence="5" type="ORF">MW290_14945</name>
</gene>
<protein>
    <submittedName>
        <fullName evidence="5">Multicopper oxidase domain-containing protein</fullName>
    </submittedName>
</protein>
<dbReference type="PROSITE" id="PS51318">
    <property type="entry name" value="TAT"/>
    <property type="match status" value="1"/>
</dbReference>
<dbReference type="RefSeq" id="WP_250198515.1">
    <property type="nucleotide sequence ID" value="NZ_CP097636.1"/>
</dbReference>
<dbReference type="Pfam" id="PF00394">
    <property type="entry name" value="Cu-oxidase"/>
    <property type="match status" value="1"/>
</dbReference>
<dbReference type="InterPro" id="IPR006311">
    <property type="entry name" value="TAT_signal"/>
</dbReference>
<reference evidence="5" key="1">
    <citation type="submission" date="2022-05" db="EMBL/GenBank/DDBJ databases">
        <title>An RpoN-dependent PEP-CTERM gene is involved in floc formation of an Aquincola tertiaricarbonis strain.</title>
        <authorList>
            <person name="Qiu D."/>
            <person name="Xia M."/>
        </authorList>
    </citation>
    <scope>NUCLEOTIDE SEQUENCE</scope>
    <source>
        <strain evidence="5">RN12</strain>
    </source>
</reference>
<name>A0ABY4SH37_AQUTE</name>
<evidence type="ECO:0000259" key="4">
    <source>
        <dbReference type="Pfam" id="PF07732"/>
    </source>
</evidence>
<evidence type="ECO:0000313" key="6">
    <source>
        <dbReference type="Proteomes" id="UP001056201"/>
    </source>
</evidence>
<dbReference type="EMBL" id="CP097636">
    <property type="protein sequence ID" value="URI10311.1"/>
    <property type="molecule type" value="Genomic_DNA"/>
</dbReference>
<dbReference type="InterPro" id="IPR001117">
    <property type="entry name" value="Cu-oxidase_2nd"/>
</dbReference>
<dbReference type="PANTHER" id="PTHR48267:SF1">
    <property type="entry name" value="BILIRUBIN OXIDASE"/>
    <property type="match status" value="1"/>
</dbReference>
<dbReference type="Pfam" id="PF07731">
    <property type="entry name" value="Cu-oxidase_2"/>
    <property type="match status" value="1"/>
</dbReference>
<evidence type="ECO:0000259" key="3">
    <source>
        <dbReference type="Pfam" id="PF07731"/>
    </source>
</evidence>
<organism evidence="5 6">
    <name type="scientific">Aquincola tertiaricarbonis</name>
    <dbReference type="NCBI Taxonomy" id="391953"/>
    <lineage>
        <taxon>Bacteria</taxon>
        <taxon>Pseudomonadati</taxon>
        <taxon>Pseudomonadota</taxon>
        <taxon>Betaproteobacteria</taxon>
        <taxon>Burkholderiales</taxon>
        <taxon>Sphaerotilaceae</taxon>
        <taxon>Aquincola</taxon>
    </lineage>
</organism>
<dbReference type="Proteomes" id="UP001056201">
    <property type="component" value="Chromosome 2"/>
</dbReference>